<dbReference type="AlphaFoldDB" id="A0AAD8RF23"/>
<name>A0AAD8RF23_LOLMU</name>
<keyword evidence="3" id="KW-1185">Reference proteome</keyword>
<evidence type="ECO:0008006" key="4">
    <source>
        <dbReference type="Google" id="ProtNLM"/>
    </source>
</evidence>
<reference evidence="2" key="1">
    <citation type="submission" date="2023-07" db="EMBL/GenBank/DDBJ databases">
        <title>A chromosome-level genome assembly of Lolium multiflorum.</title>
        <authorList>
            <person name="Chen Y."/>
            <person name="Copetti D."/>
            <person name="Kolliker R."/>
            <person name="Studer B."/>
        </authorList>
    </citation>
    <scope>NUCLEOTIDE SEQUENCE</scope>
    <source>
        <strain evidence="2">02402/16</strain>
        <tissue evidence="2">Leaf</tissue>
    </source>
</reference>
<sequence>MVPTSVSATLAPPTPPPPAATRSTPRRAPANAAPLAAATVSSTVLLAVTPAAHASTFSKEDVAGSLTTVVDTVDTAIGLGGKAVEQSVAVLRALGEAVKPALPVLQSAGEQAVKLASPVVSDATKQATEALQGAGVDPAPFLSALKTLSDAAQPAIGAAKPIASGTVETIGSLGSADYVVAAGAAFLAYLLLPPAWSLLSFGLRGYKGDLSPAQALDMVTSQDYILIDVRSEKEKGKDGVPQLPSNAKNKLISLPLEELPNKIKAWCAMEASRGGDRSPEDLLPQEDRQGIQHRRHGLVLRQLQDRGQDAEQRRVQELLGHGRRLLRPERVGAEPPRDRLLQPLRRRSREAVARDSSARRSVCDGFVDVFSLPDDSQASSRQCRRLSKISSP</sequence>
<dbReference type="GO" id="GO:0090333">
    <property type="term" value="P:regulation of stomatal closure"/>
    <property type="evidence" value="ECO:0007669"/>
    <property type="project" value="InterPro"/>
</dbReference>
<evidence type="ECO:0000256" key="1">
    <source>
        <dbReference type="SAM" id="MobiDB-lite"/>
    </source>
</evidence>
<evidence type="ECO:0000313" key="3">
    <source>
        <dbReference type="Proteomes" id="UP001231189"/>
    </source>
</evidence>
<dbReference type="EMBL" id="JAUUTY010000006">
    <property type="protein sequence ID" value="KAK1619615.1"/>
    <property type="molecule type" value="Genomic_DNA"/>
</dbReference>
<dbReference type="InterPro" id="IPR036873">
    <property type="entry name" value="Rhodanese-like_dom_sf"/>
</dbReference>
<dbReference type="Gene3D" id="3.40.250.10">
    <property type="entry name" value="Rhodanese-like domain"/>
    <property type="match status" value="1"/>
</dbReference>
<gene>
    <name evidence="2" type="ORF">QYE76_025132</name>
</gene>
<organism evidence="2 3">
    <name type="scientific">Lolium multiflorum</name>
    <name type="common">Italian ryegrass</name>
    <name type="synonym">Lolium perenne subsp. multiflorum</name>
    <dbReference type="NCBI Taxonomy" id="4521"/>
    <lineage>
        <taxon>Eukaryota</taxon>
        <taxon>Viridiplantae</taxon>
        <taxon>Streptophyta</taxon>
        <taxon>Embryophyta</taxon>
        <taxon>Tracheophyta</taxon>
        <taxon>Spermatophyta</taxon>
        <taxon>Magnoliopsida</taxon>
        <taxon>Liliopsida</taxon>
        <taxon>Poales</taxon>
        <taxon>Poaceae</taxon>
        <taxon>BOP clade</taxon>
        <taxon>Pooideae</taxon>
        <taxon>Poodae</taxon>
        <taxon>Poeae</taxon>
        <taxon>Poeae Chloroplast Group 2 (Poeae type)</taxon>
        <taxon>Loliodinae</taxon>
        <taxon>Loliinae</taxon>
        <taxon>Lolium</taxon>
    </lineage>
</organism>
<proteinExistence type="predicted"/>
<feature type="region of interest" description="Disordered" evidence="1">
    <location>
        <begin position="1"/>
        <end position="34"/>
    </location>
</feature>
<dbReference type="Proteomes" id="UP001231189">
    <property type="component" value="Unassembled WGS sequence"/>
</dbReference>
<feature type="compositionally biased region" description="Low complexity" evidence="1">
    <location>
        <begin position="1"/>
        <end position="11"/>
    </location>
</feature>
<accession>A0AAD8RF23</accession>
<feature type="compositionally biased region" description="Low complexity" evidence="1">
    <location>
        <begin position="20"/>
        <end position="34"/>
    </location>
</feature>
<dbReference type="GO" id="GO:0071277">
    <property type="term" value="P:cellular response to calcium ion"/>
    <property type="evidence" value="ECO:0007669"/>
    <property type="project" value="InterPro"/>
</dbReference>
<evidence type="ECO:0000313" key="2">
    <source>
        <dbReference type="EMBL" id="KAK1619615.1"/>
    </source>
</evidence>
<dbReference type="InterPro" id="IPR044690">
    <property type="entry name" value="CAS_plant"/>
</dbReference>
<dbReference type="PANTHER" id="PTHR34209:SF1">
    <property type="entry name" value="CALCIUM SENSING RECEPTOR, CHLOROPLASTIC"/>
    <property type="match status" value="1"/>
</dbReference>
<comment type="caution">
    <text evidence="2">The sequence shown here is derived from an EMBL/GenBank/DDBJ whole genome shotgun (WGS) entry which is preliminary data.</text>
</comment>
<dbReference type="GO" id="GO:0009704">
    <property type="term" value="P:de-etiolation"/>
    <property type="evidence" value="ECO:0007669"/>
    <property type="project" value="InterPro"/>
</dbReference>
<protein>
    <recommendedName>
        <fullName evidence="4">Rhodanese domain-containing protein</fullName>
    </recommendedName>
</protein>
<dbReference type="PANTHER" id="PTHR34209">
    <property type="entry name" value="RHODANESE/CELL CYCLE CONTROL PHOSPHATASE SUPERFAMILY PROTEIN"/>
    <property type="match status" value="1"/>
</dbReference>